<protein>
    <submittedName>
        <fullName evidence="1">Uncharacterized protein</fullName>
    </submittedName>
</protein>
<evidence type="ECO:0000313" key="2">
    <source>
        <dbReference type="Proteomes" id="UP001556692"/>
    </source>
</evidence>
<dbReference type="EMBL" id="JBDPGJ010000002">
    <property type="protein sequence ID" value="MEX0406304.1"/>
    <property type="molecule type" value="Genomic_DNA"/>
</dbReference>
<keyword evidence="2" id="KW-1185">Reference proteome</keyword>
<organism evidence="1 2">
    <name type="scientific">Aquibium pacificus</name>
    <dbReference type="NCBI Taxonomy" id="3153579"/>
    <lineage>
        <taxon>Bacteria</taxon>
        <taxon>Pseudomonadati</taxon>
        <taxon>Pseudomonadota</taxon>
        <taxon>Alphaproteobacteria</taxon>
        <taxon>Hyphomicrobiales</taxon>
        <taxon>Phyllobacteriaceae</taxon>
        <taxon>Aquibium</taxon>
    </lineage>
</organism>
<sequence length="113" mass="12191">MEHIAALLLVIGCSGDLKACEEIPTDVPVFETRQDCAAELVSAQRIYGHGYDTTFFKCVGVDPALENEDAELAWNINSDGTLHAAVEALDVMVALADTGPRHDRGERDTFAAN</sequence>
<evidence type="ECO:0000313" key="1">
    <source>
        <dbReference type="EMBL" id="MEX0406304.1"/>
    </source>
</evidence>
<dbReference type="RefSeq" id="WP_367954160.1">
    <property type="nucleotide sequence ID" value="NZ_JBDPGJ010000002.1"/>
</dbReference>
<name>A0ABV3SHS9_9HYPH</name>
<dbReference type="Proteomes" id="UP001556692">
    <property type="component" value="Unassembled WGS sequence"/>
</dbReference>
<proteinExistence type="predicted"/>
<accession>A0ABV3SHS9</accession>
<gene>
    <name evidence="1" type="ORF">ABGN05_11565</name>
</gene>
<reference evidence="1 2" key="1">
    <citation type="submission" date="2024-05" db="EMBL/GenBank/DDBJ databases">
        <authorList>
            <person name="Jiang F."/>
        </authorList>
    </citation>
    <scope>NUCLEOTIDE SEQUENCE [LARGE SCALE GENOMIC DNA]</scope>
    <source>
        <strain evidence="1 2">LZ166</strain>
    </source>
</reference>
<comment type="caution">
    <text evidence="1">The sequence shown here is derived from an EMBL/GenBank/DDBJ whole genome shotgun (WGS) entry which is preliminary data.</text>
</comment>